<dbReference type="Proteomes" id="UP000008068">
    <property type="component" value="Unassembled WGS sequence"/>
</dbReference>
<dbReference type="AlphaFoldDB" id="G0NP22"/>
<keyword evidence="10 12" id="KW-0472">Membrane</keyword>
<evidence type="ECO:0000256" key="1">
    <source>
        <dbReference type="ARBA" id="ARBA00004477"/>
    </source>
</evidence>
<dbReference type="HOGENOM" id="CLU_051910_0_1_1"/>
<dbReference type="InParanoid" id="G0NP22"/>
<proteinExistence type="inferred from homology"/>
<dbReference type="FunCoup" id="G0NP22">
    <property type="interactions" value="3403"/>
</dbReference>
<gene>
    <name evidence="13" type="ORF">CAEBREN_00563</name>
</gene>
<keyword evidence="7" id="KW-0653">Protein transport</keyword>
<evidence type="ECO:0000256" key="7">
    <source>
        <dbReference type="ARBA" id="ARBA00022927"/>
    </source>
</evidence>
<evidence type="ECO:0000256" key="11">
    <source>
        <dbReference type="SAM" id="MobiDB-lite"/>
    </source>
</evidence>
<feature type="region of interest" description="Disordered" evidence="11">
    <location>
        <begin position="101"/>
        <end position="152"/>
    </location>
</feature>
<evidence type="ECO:0000256" key="2">
    <source>
        <dbReference type="ARBA" id="ARBA00010604"/>
    </source>
</evidence>
<evidence type="ECO:0000256" key="9">
    <source>
        <dbReference type="ARBA" id="ARBA00023010"/>
    </source>
</evidence>
<organism evidence="14">
    <name type="scientific">Caenorhabditis brenneri</name>
    <name type="common">Nematode worm</name>
    <dbReference type="NCBI Taxonomy" id="135651"/>
    <lineage>
        <taxon>Eukaryota</taxon>
        <taxon>Metazoa</taxon>
        <taxon>Ecdysozoa</taxon>
        <taxon>Nematoda</taxon>
        <taxon>Chromadorea</taxon>
        <taxon>Rhabditida</taxon>
        <taxon>Rhabditina</taxon>
        <taxon>Rhabditomorpha</taxon>
        <taxon>Rhabditoidea</taxon>
        <taxon>Rhabditidae</taxon>
        <taxon>Peloderinae</taxon>
        <taxon>Caenorhabditis</taxon>
    </lineage>
</organism>
<evidence type="ECO:0000256" key="12">
    <source>
        <dbReference type="SAM" id="Phobius"/>
    </source>
</evidence>
<evidence type="ECO:0000256" key="4">
    <source>
        <dbReference type="ARBA" id="ARBA00022448"/>
    </source>
</evidence>
<evidence type="ECO:0000256" key="6">
    <source>
        <dbReference type="ARBA" id="ARBA00022824"/>
    </source>
</evidence>
<evidence type="ECO:0000313" key="14">
    <source>
        <dbReference type="Proteomes" id="UP000008068"/>
    </source>
</evidence>
<dbReference type="OMA" id="CLLESPW"/>
<evidence type="ECO:0000256" key="8">
    <source>
        <dbReference type="ARBA" id="ARBA00022989"/>
    </source>
</evidence>
<dbReference type="PANTHER" id="PTHR12443">
    <property type="entry name" value="TRANSLOCATION PROTEIN SEC62"/>
    <property type="match status" value="1"/>
</dbReference>
<name>G0NP22_CAEBE</name>
<protein>
    <recommendedName>
        <fullName evidence="3">Translocation protein SEC62</fullName>
    </recommendedName>
</protein>
<feature type="region of interest" description="Disordered" evidence="11">
    <location>
        <begin position="289"/>
        <end position="366"/>
    </location>
</feature>
<feature type="compositionally biased region" description="Basic and acidic residues" evidence="11">
    <location>
        <begin position="121"/>
        <end position="135"/>
    </location>
</feature>
<dbReference type="STRING" id="135651.G0NP22"/>
<dbReference type="EMBL" id="GL379918">
    <property type="protein sequence ID" value="EGT35054.1"/>
    <property type="molecule type" value="Genomic_DNA"/>
</dbReference>
<feature type="compositionally biased region" description="Acidic residues" evidence="11">
    <location>
        <begin position="307"/>
        <end position="327"/>
    </location>
</feature>
<reference evidence="14" key="1">
    <citation type="submission" date="2011-07" db="EMBL/GenBank/DDBJ databases">
        <authorList>
            <consortium name="Caenorhabditis brenneri Sequencing and Analysis Consortium"/>
            <person name="Wilson R.K."/>
        </authorList>
    </citation>
    <scope>NUCLEOTIDE SEQUENCE [LARGE SCALE GENOMIC DNA]</scope>
    <source>
        <strain evidence="14">PB2801</strain>
    </source>
</reference>
<keyword evidence="8 12" id="KW-1133">Transmembrane helix</keyword>
<evidence type="ECO:0000313" key="13">
    <source>
        <dbReference type="EMBL" id="EGT35054.1"/>
    </source>
</evidence>
<sequence>MAPRNQKGIPSEEDIKMTNEQEGVAKYLRFNCPTATTLFEGNEVHYFSGNKAVDTLWESKYGNKAKKDPMFKTRDDCFHYICELNSKGIFFRAKKLVAKKKENKEKGNDSSAEVTKSPKGTVEKRNKKEKAKEEETATEAEGDEKEVKKDDAKEEEKKKKKVKLLVHEIQTFVDDKDVYVWIFDPTPLFKKVIGVLMLIGTIVGCLFPLWPAWLRQGVYYVSITGIGCFAAIIVTAILRTILFGIIYALTFGKHKLWVLPNLTEDCGVLESFQPWYTYEYCGDEKKESKTDKKEKKKKMKKEKNSDAEDVEEAVVETEKNYEEDDDSEKNSQASTDDNYEKIGDEEFSAPPSPSEGAARKRRPTKI</sequence>
<feature type="transmembrane region" description="Helical" evidence="12">
    <location>
        <begin position="192"/>
        <end position="213"/>
    </location>
</feature>
<dbReference type="InterPro" id="IPR004728">
    <property type="entry name" value="Sec62"/>
</dbReference>
<dbReference type="GO" id="GO:0031204">
    <property type="term" value="P:post-translational protein targeting to membrane, translocation"/>
    <property type="evidence" value="ECO:0007669"/>
    <property type="project" value="TreeGrafter"/>
</dbReference>
<feature type="transmembrane region" description="Helical" evidence="12">
    <location>
        <begin position="219"/>
        <end position="249"/>
    </location>
</feature>
<accession>G0NP22</accession>
<keyword evidence="14" id="KW-1185">Reference proteome</keyword>
<keyword evidence="5 12" id="KW-0812">Transmembrane</keyword>
<dbReference type="eggNOG" id="KOG2927">
    <property type="taxonomic scope" value="Eukaryota"/>
</dbReference>
<evidence type="ECO:0000256" key="5">
    <source>
        <dbReference type="ARBA" id="ARBA00022692"/>
    </source>
</evidence>
<comment type="similarity">
    <text evidence="2">Belongs to the SEC62 family.</text>
</comment>
<dbReference type="GO" id="GO:0005789">
    <property type="term" value="C:endoplasmic reticulum membrane"/>
    <property type="evidence" value="ECO:0007669"/>
    <property type="project" value="UniProtKB-SubCell"/>
</dbReference>
<dbReference type="Pfam" id="PF03839">
    <property type="entry name" value="Sec62"/>
    <property type="match status" value="1"/>
</dbReference>
<evidence type="ECO:0000256" key="10">
    <source>
        <dbReference type="ARBA" id="ARBA00023136"/>
    </source>
</evidence>
<dbReference type="OrthoDB" id="200187at2759"/>
<keyword evidence="4" id="KW-0813">Transport</keyword>
<keyword evidence="9" id="KW-0811">Translocation</keyword>
<comment type="subcellular location">
    <subcellularLocation>
        <location evidence="1">Endoplasmic reticulum membrane</location>
        <topology evidence="1">Multi-pass membrane protein</topology>
    </subcellularLocation>
</comment>
<evidence type="ECO:0000256" key="3">
    <source>
        <dbReference type="ARBA" id="ARBA00021257"/>
    </source>
</evidence>
<dbReference type="PANTHER" id="PTHR12443:SF9">
    <property type="entry name" value="TRANSLOCATION PROTEIN SEC62"/>
    <property type="match status" value="1"/>
</dbReference>
<keyword evidence="6" id="KW-0256">Endoplasmic reticulum</keyword>